<proteinExistence type="predicted"/>
<gene>
    <name evidence="2" type="ORF">CGLY_07635</name>
</gene>
<dbReference type="eggNOG" id="COG2267">
    <property type="taxonomic scope" value="Bacteria"/>
</dbReference>
<dbReference type="InterPro" id="IPR029058">
    <property type="entry name" value="AB_hydrolase_fold"/>
</dbReference>
<evidence type="ECO:0000259" key="1">
    <source>
        <dbReference type="Pfam" id="PF12146"/>
    </source>
</evidence>
<dbReference type="Pfam" id="PF12146">
    <property type="entry name" value="Hydrolase_4"/>
    <property type="match status" value="1"/>
</dbReference>
<accession>X5DTI0</accession>
<sequence length="412" mass="45328">MIRATVATGTTRPSARVTVLPSSEPVPMRERRRSGALHWHPVNALSRQNVATVLSRPLGQSVHELDFEPDILGDGYTRHTIEFGIDPDNEPDGAPGTVCCTLVRYRPTDTPEWGERPAVLFVHGMTDFFFQTHVAEHFHELGYAVYGLDLRKCGRSHRDGQTWHHVTSQSLYDEDLAVALSLLSAGHGSTTLVGHSTGGLDVTMFVSRLHTATQLGDTARAALYDSIDAVILNSPWLDLQFDRVTNLIIRRVFPHVARFWPTWHVPGGINPTYGQSLHVSRHGEWDYDLELKPPLPRPKQVSWLVGVSREINKLHSGSFSTGVPTLLLCSDAHSAGKMVPDGTGATVPERQAFVTDTVLKPSQMQSAAHLVDPHCEVRVIPGAMHDVFLSRPDVRAAAFAAVDAWVDVPSVP</sequence>
<feature type="domain" description="Serine aminopeptidase S33" evidence="1">
    <location>
        <begin position="116"/>
        <end position="388"/>
    </location>
</feature>
<name>X5DTI0_9CORY</name>
<dbReference type="Proteomes" id="UP000023703">
    <property type="component" value="Chromosome"/>
</dbReference>
<dbReference type="HOGENOM" id="CLU_051796_0_0_11"/>
<evidence type="ECO:0000313" key="2">
    <source>
        <dbReference type="EMBL" id="AHW63972.1"/>
    </source>
</evidence>
<dbReference type="STRING" id="1404245.CGLY_07635"/>
<dbReference type="SUPFAM" id="SSF53474">
    <property type="entry name" value="alpha/beta-Hydrolases"/>
    <property type="match status" value="1"/>
</dbReference>
<dbReference type="EMBL" id="CP006842">
    <property type="protein sequence ID" value="AHW63972.1"/>
    <property type="molecule type" value="Genomic_DNA"/>
</dbReference>
<dbReference type="Gene3D" id="3.40.50.1820">
    <property type="entry name" value="alpha/beta hydrolase"/>
    <property type="match status" value="1"/>
</dbReference>
<organism evidence="2 3">
    <name type="scientific">Corynebacterium glyciniphilum AJ 3170</name>
    <dbReference type="NCBI Taxonomy" id="1404245"/>
    <lineage>
        <taxon>Bacteria</taxon>
        <taxon>Bacillati</taxon>
        <taxon>Actinomycetota</taxon>
        <taxon>Actinomycetes</taxon>
        <taxon>Mycobacteriales</taxon>
        <taxon>Corynebacteriaceae</taxon>
        <taxon>Corynebacterium</taxon>
    </lineage>
</organism>
<dbReference type="PANTHER" id="PTHR42886">
    <property type="entry name" value="RE40534P-RELATED"/>
    <property type="match status" value="1"/>
</dbReference>
<evidence type="ECO:0000313" key="3">
    <source>
        <dbReference type="Proteomes" id="UP000023703"/>
    </source>
</evidence>
<protein>
    <recommendedName>
        <fullName evidence="1">Serine aminopeptidase S33 domain-containing protein</fullName>
    </recommendedName>
</protein>
<dbReference type="PANTHER" id="PTHR42886:SF29">
    <property type="entry name" value="PUMMELIG, ISOFORM A"/>
    <property type="match status" value="1"/>
</dbReference>
<keyword evidence="3" id="KW-1185">Reference proteome</keyword>
<dbReference type="AlphaFoldDB" id="X5DTI0"/>
<dbReference type="KEGG" id="cgy:CGLY_07635"/>
<reference evidence="2 3" key="1">
    <citation type="journal article" date="2015" name="Int. J. Syst. Evol. Microbiol.">
        <title>Revisiting Corynebacterium glyciniphilum (ex Kubota et al., 1972) sp. nov., nom. rev., isolated from putrefied banana.</title>
        <authorList>
            <person name="Al-Dilaimi A."/>
            <person name="Bednarz H."/>
            <person name="Lomker A."/>
            <person name="Niehaus K."/>
            <person name="Kalinowski J."/>
            <person name="Ruckert C."/>
        </authorList>
    </citation>
    <scope>NUCLEOTIDE SEQUENCE [LARGE SCALE GENOMIC DNA]</scope>
    <source>
        <strain evidence="2">AJ 3170</strain>
    </source>
</reference>
<dbReference type="InterPro" id="IPR022742">
    <property type="entry name" value="Hydrolase_4"/>
</dbReference>